<evidence type="ECO:0000313" key="2">
    <source>
        <dbReference type="EMBL" id="MFD2098655.1"/>
    </source>
</evidence>
<gene>
    <name evidence="2" type="ORF">ACFSJE_02645</name>
</gene>
<dbReference type="PROSITE" id="PS51186">
    <property type="entry name" value="GNAT"/>
    <property type="match status" value="1"/>
</dbReference>
<proteinExistence type="predicted"/>
<dbReference type="SUPFAM" id="SSF55729">
    <property type="entry name" value="Acyl-CoA N-acyltransferases (Nat)"/>
    <property type="match status" value="1"/>
</dbReference>
<dbReference type="Pfam" id="PF00583">
    <property type="entry name" value="Acetyltransf_1"/>
    <property type="match status" value="1"/>
</dbReference>
<comment type="caution">
    <text evidence="2">The sequence shown here is derived from an EMBL/GenBank/DDBJ whole genome shotgun (WGS) entry which is preliminary data.</text>
</comment>
<reference evidence="3" key="1">
    <citation type="journal article" date="2019" name="Int. J. Syst. Evol. Microbiol.">
        <title>The Global Catalogue of Microorganisms (GCM) 10K type strain sequencing project: providing services to taxonomists for standard genome sequencing and annotation.</title>
        <authorList>
            <consortium name="The Broad Institute Genomics Platform"/>
            <consortium name="The Broad Institute Genome Sequencing Center for Infectious Disease"/>
            <person name="Wu L."/>
            <person name="Ma J."/>
        </authorList>
    </citation>
    <scope>NUCLEOTIDE SEQUENCE [LARGE SCALE GENOMIC DNA]</scope>
    <source>
        <strain evidence="3">JCM 3389</strain>
    </source>
</reference>
<accession>A0ABW4XSW6</accession>
<evidence type="ECO:0000313" key="3">
    <source>
        <dbReference type="Proteomes" id="UP001597342"/>
    </source>
</evidence>
<dbReference type="InterPro" id="IPR016181">
    <property type="entry name" value="Acyl_CoA_acyltransferase"/>
</dbReference>
<dbReference type="CDD" id="cd04301">
    <property type="entry name" value="NAT_SF"/>
    <property type="match status" value="1"/>
</dbReference>
<organism evidence="2 3">
    <name type="scientific">Flagellimonas iocasae</name>
    <dbReference type="NCBI Taxonomy" id="2055905"/>
    <lineage>
        <taxon>Bacteria</taxon>
        <taxon>Pseudomonadati</taxon>
        <taxon>Bacteroidota</taxon>
        <taxon>Flavobacteriia</taxon>
        <taxon>Flavobacteriales</taxon>
        <taxon>Flavobacteriaceae</taxon>
        <taxon>Flagellimonas</taxon>
    </lineage>
</organism>
<dbReference type="Gene3D" id="3.40.630.30">
    <property type="match status" value="1"/>
</dbReference>
<dbReference type="EMBL" id="JBHUHU010000001">
    <property type="protein sequence ID" value="MFD2098655.1"/>
    <property type="molecule type" value="Genomic_DNA"/>
</dbReference>
<keyword evidence="3" id="KW-1185">Reference proteome</keyword>
<name>A0ABW4XSW6_9FLAO</name>
<dbReference type="InterPro" id="IPR000182">
    <property type="entry name" value="GNAT_dom"/>
</dbReference>
<feature type="domain" description="N-acetyltransferase" evidence="1">
    <location>
        <begin position="10"/>
        <end position="146"/>
    </location>
</feature>
<evidence type="ECO:0000259" key="1">
    <source>
        <dbReference type="PROSITE" id="PS51186"/>
    </source>
</evidence>
<dbReference type="RefSeq" id="WP_379829429.1">
    <property type="nucleotide sequence ID" value="NZ_JBHUHU010000001.1"/>
</dbReference>
<sequence>METQFTITWIPVEKLKTILPLAYMLNGNRISMEVLENRLTEMIPMGYKCIGVYDGEQLIGICGVWTLNKLYAGKHVEPDNVIIDPNYQGKGIGKLMMDFLFKYALEIGCVGTEVNCYAKNTRGKKFWESHGYEPLGIHLIKRLRDE</sequence>
<protein>
    <submittedName>
        <fullName evidence="2">GNAT family N-acetyltransferase</fullName>
    </submittedName>
</protein>
<dbReference type="Proteomes" id="UP001597342">
    <property type="component" value="Unassembled WGS sequence"/>
</dbReference>